<organism evidence="1">
    <name type="scientific">Schizaphis graminum</name>
    <name type="common">Green bug aphid</name>
    <dbReference type="NCBI Taxonomy" id="13262"/>
    <lineage>
        <taxon>Eukaryota</taxon>
        <taxon>Metazoa</taxon>
        <taxon>Ecdysozoa</taxon>
        <taxon>Arthropoda</taxon>
        <taxon>Hexapoda</taxon>
        <taxon>Insecta</taxon>
        <taxon>Pterygota</taxon>
        <taxon>Neoptera</taxon>
        <taxon>Paraneoptera</taxon>
        <taxon>Hemiptera</taxon>
        <taxon>Sternorrhyncha</taxon>
        <taxon>Aphidomorpha</taxon>
        <taxon>Aphidoidea</taxon>
        <taxon>Aphididae</taxon>
        <taxon>Aphidini</taxon>
        <taxon>Schizaphis</taxon>
    </lineage>
</organism>
<reference evidence="1" key="1">
    <citation type="submission" date="2018-04" db="EMBL/GenBank/DDBJ databases">
        <title>Transcriptome of Schizaphis graminum biotype I.</title>
        <authorList>
            <person name="Scully E.D."/>
            <person name="Geib S.M."/>
            <person name="Palmer N.A."/>
            <person name="Koch K."/>
            <person name="Bradshaw J."/>
            <person name="Heng-Moss T."/>
            <person name="Sarath G."/>
        </authorList>
    </citation>
    <scope>NUCLEOTIDE SEQUENCE</scope>
</reference>
<sequence>MYIQYSSKHTVVKNEDFPLHYNECIKSKQRNNTLVDEAIVVICVSLKIIKYTPILKNKLVHFLKPFSRREKNICIDIDTLYKDKIDDTCISFKKLRLLNCNA</sequence>
<evidence type="ECO:0000313" key="1">
    <source>
        <dbReference type="EMBL" id="MBY26638.1"/>
    </source>
</evidence>
<gene>
    <name evidence="1" type="ORF">g.77259</name>
</gene>
<dbReference type="EMBL" id="GGMR01014019">
    <property type="protein sequence ID" value="MBY26638.1"/>
    <property type="molecule type" value="Transcribed_RNA"/>
</dbReference>
<dbReference type="AlphaFoldDB" id="A0A2S2PBR6"/>
<name>A0A2S2PBR6_SCHGA</name>
<accession>A0A2S2PBR6</accession>
<proteinExistence type="predicted"/>
<protein>
    <submittedName>
        <fullName evidence="1">Uncharacterized protein</fullName>
    </submittedName>
</protein>